<gene>
    <name evidence="3" type="primary">LOC113210868</name>
</gene>
<dbReference type="Proteomes" id="UP000504606">
    <property type="component" value="Unplaced"/>
</dbReference>
<feature type="chain" id="PRO_5026864852" evidence="1">
    <location>
        <begin position="26"/>
        <end position="120"/>
    </location>
</feature>
<evidence type="ECO:0000313" key="2">
    <source>
        <dbReference type="Proteomes" id="UP000504606"/>
    </source>
</evidence>
<reference evidence="3" key="1">
    <citation type="submission" date="2025-08" db="UniProtKB">
        <authorList>
            <consortium name="RefSeq"/>
        </authorList>
    </citation>
    <scope>IDENTIFICATION</scope>
    <source>
        <tissue evidence="3">Whole organism</tissue>
    </source>
</reference>
<protein>
    <submittedName>
        <fullName evidence="3">Uncharacterized protein LOC113210868</fullName>
    </submittedName>
</protein>
<dbReference type="KEGG" id="foc:113210868"/>
<evidence type="ECO:0000256" key="1">
    <source>
        <dbReference type="SAM" id="SignalP"/>
    </source>
</evidence>
<proteinExistence type="predicted"/>
<sequence>MVRYTMIVLLAAAMAALLLADCAVGQTFSYSRGWKSGKRAVGAAGAALPPSGPPSVSLGGRPADDILAEDLPLYRYFLEGRGEHRVPYDPWRLVEDPVLHLVRRPGLPQSSEQAGEHDER</sequence>
<keyword evidence="1" id="KW-0732">Signal</keyword>
<organism evidence="2 3">
    <name type="scientific">Frankliniella occidentalis</name>
    <name type="common">Western flower thrips</name>
    <name type="synonym">Euthrips occidentalis</name>
    <dbReference type="NCBI Taxonomy" id="133901"/>
    <lineage>
        <taxon>Eukaryota</taxon>
        <taxon>Metazoa</taxon>
        <taxon>Ecdysozoa</taxon>
        <taxon>Arthropoda</taxon>
        <taxon>Hexapoda</taxon>
        <taxon>Insecta</taxon>
        <taxon>Pterygota</taxon>
        <taxon>Neoptera</taxon>
        <taxon>Paraneoptera</taxon>
        <taxon>Thysanoptera</taxon>
        <taxon>Terebrantia</taxon>
        <taxon>Thripoidea</taxon>
        <taxon>Thripidae</taxon>
        <taxon>Frankliniella</taxon>
    </lineage>
</organism>
<feature type="signal peptide" evidence="1">
    <location>
        <begin position="1"/>
        <end position="25"/>
    </location>
</feature>
<dbReference type="RefSeq" id="XP_026284824.1">
    <property type="nucleotide sequence ID" value="XM_026429039.2"/>
</dbReference>
<evidence type="ECO:0000313" key="3">
    <source>
        <dbReference type="RefSeq" id="XP_026284824.1"/>
    </source>
</evidence>
<accession>A0A6J1SU75</accession>
<dbReference type="GeneID" id="113210868"/>
<name>A0A6J1SU75_FRAOC</name>
<dbReference type="OrthoDB" id="10515055at2759"/>
<dbReference type="AlphaFoldDB" id="A0A6J1SU75"/>
<keyword evidence="2" id="KW-1185">Reference proteome</keyword>